<accession>A0AAN9T0T2</accession>
<evidence type="ECO:0000313" key="1">
    <source>
        <dbReference type="EMBL" id="KAK7411280.1"/>
    </source>
</evidence>
<sequence>MAHVEVDSDLKVPNKGASGMTHQFGSKLQQLDAGLYDLDFQSLHSNSEQILEDVQPKELQLGHNGMGSHPKHFNLHNFMEEEISNCNVKKGHRRPCLEVKDRIKQKPYNYYQWECIGVGEIAGTENLFRKKVGEWKQVRQHSIDGSQFVKGKGKDQLVQEPSCSSSYPNKRVLVTHPQVTLESKESANKEETKCKAIVE</sequence>
<organism evidence="1 2">
    <name type="scientific">Psophocarpus tetragonolobus</name>
    <name type="common">Winged bean</name>
    <name type="synonym">Dolichos tetragonolobus</name>
    <dbReference type="NCBI Taxonomy" id="3891"/>
    <lineage>
        <taxon>Eukaryota</taxon>
        <taxon>Viridiplantae</taxon>
        <taxon>Streptophyta</taxon>
        <taxon>Embryophyta</taxon>
        <taxon>Tracheophyta</taxon>
        <taxon>Spermatophyta</taxon>
        <taxon>Magnoliopsida</taxon>
        <taxon>eudicotyledons</taxon>
        <taxon>Gunneridae</taxon>
        <taxon>Pentapetalae</taxon>
        <taxon>rosids</taxon>
        <taxon>fabids</taxon>
        <taxon>Fabales</taxon>
        <taxon>Fabaceae</taxon>
        <taxon>Papilionoideae</taxon>
        <taxon>50 kb inversion clade</taxon>
        <taxon>NPAAA clade</taxon>
        <taxon>indigoferoid/millettioid clade</taxon>
        <taxon>Phaseoleae</taxon>
        <taxon>Psophocarpus</taxon>
    </lineage>
</organism>
<dbReference type="Proteomes" id="UP001386955">
    <property type="component" value="Unassembled WGS sequence"/>
</dbReference>
<keyword evidence="2" id="KW-1185">Reference proteome</keyword>
<evidence type="ECO:0000313" key="2">
    <source>
        <dbReference type="Proteomes" id="UP001386955"/>
    </source>
</evidence>
<gene>
    <name evidence="1" type="ORF">VNO78_02713</name>
</gene>
<name>A0AAN9T0T2_PSOTE</name>
<dbReference type="AlphaFoldDB" id="A0AAN9T0T2"/>
<protein>
    <submittedName>
        <fullName evidence="1">Uncharacterized protein</fullName>
    </submittedName>
</protein>
<dbReference type="EMBL" id="JAYMYS010000001">
    <property type="protein sequence ID" value="KAK7411280.1"/>
    <property type="molecule type" value="Genomic_DNA"/>
</dbReference>
<reference evidence="1 2" key="1">
    <citation type="submission" date="2024-01" db="EMBL/GenBank/DDBJ databases">
        <title>The genomes of 5 underutilized Papilionoideae crops provide insights into root nodulation and disease resistanc.</title>
        <authorList>
            <person name="Jiang F."/>
        </authorList>
    </citation>
    <scope>NUCLEOTIDE SEQUENCE [LARGE SCALE GENOMIC DNA]</scope>
    <source>
        <strain evidence="1">DUOXIRENSHENG_FW03</strain>
        <tissue evidence="1">Leaves</tissue>
    </source>
</reference>
<proteinExistence type="predicted"/>
<comment type="caution">
    <text evidence="1">The sequence shown here is derived from an EMBL/GenBank/DDBJ whole genome shotgun (WGS) entry which is preliminary data.</text>
</comment>